<dbReference type="AlphaFoldDB" id="A0A7R9GHJ5"/>
<dbReference type="EMBL" id="OA884882">
    <property type="protein sequence ID" value="CAD7281404.1"/>
    <property type="molecule type" value="Genomic_DNA"/>
</dbReference>
<keyword evidence="2" id="KW-0732">Signal</keyword>
<feature type="compositionally biased region" description="Polar residues" evidence="1">
    <location>
        <begin position="89"/>
        <end position="102"/>
    </location>
</feature>
<evidence type="ECO:0000313" key="3">
    <source>
        <dbReference type="EMBL" id="CAD7281404.1"/>
    </source>
</evidence>
<protein>
    <submittedName>
        <fullName evidence="3">Uncharacterized protein</fullName>
    </submittedName>
</protein>
<organism evidence="3">
    <name type="scientific">Notodromas monacha</name>
    <dbReference type="NCBI Taxonomy" id="399045"/>
    <lineage>
        <taxon>Eukaryota</taxon>
        <taxon>Metazoa</taxon>
        <taxon>Ecdysozoa</taxon>
        <taxon>Arthropoda</taxon>
        <taxon>Crustacea</taxon>
        <taxon>Oligostraca</taxon>
        <taxon>Ostracoda</taxon>
        <taxon>Podocopa</taxon>
        <taxon>Podocopida</taxon>
        <taxon>Cypridocopina</taxon>
        <taxon>Cypridoidea</taxon>
        <taxon>Cyprididae</taxon>
        <taxon>Notodromas</taxon>
    </lineage>
</organism>
<accession>A0A7R9GHJ5</accession>
<feature type="region of interest" description="Disordered" evidence="1">
    <location>
        <begin position="30"/>
        <end position="50"/>
    </location>
</feature>
<keyword evidence="4" id="KW-1185">Reference proteome</keyword>
<evidence type="ECO:0000313" key="4">
    <source>
        <dbReference type="Proteomes" id="UP000678499"/>
    </source>
</evidence>
<feature type="compositionally biased region" description="Pro residues" evidence="1">
    <location>
        <begin position="437"/>
        <end position="482"/>
    </location>
</feature>
<gene>
    <name evidence="3" type="ORF">NMOB1V02_LOCUS9051</name>
</gene>
<feature type="region of interest" description="Disordered" evidence="1">
    <location>
        <begin position="83"/>
        <end position="110"/>
    </location>
</feature>
<proteinExistence type="predicted"/>
<feature type="region of interest" description="Disordered" evidence="1">
    <location>
        <begin position="262"/>
        <end position="282"/>
    </location>
</feature>
<dbReference type="EMBL" id="CAJPEX010002845">
    <property type="protein sequence ID" value="CAG0921556.1"/>
    <property type="molecule type" value="Genomic_DNA"/>
</dbReference>
<feature type="chain" id="PRO_5036403320" evidence="2">
    <location>
        <begin position="28"/>
        <end position="779"/>
    </location>
</feature>
<sequence>MPPAKAAAVAAVCWCLVTLAVTWAARAEPRRPPWANNNNQKRSAEQHVAAVQPGAAAAAALRRLANRSSAQLFVRDTYRPRFQPPISIETPNTRIPSVTSPKTTTTTTTTTTASVISASFSNQERQSRRKRVKLIRFIDKNGRAEVGGGGGGQAPVAPVTDNDLLTLTPMPDTDQGADGSKPVSSNSLLDIGKPGNPYELIQVAFPPESRIKPHPVTTNELLENDLEEFDPHEVYFTDGNLLVLRGGSFPKNYQPADPGPPIDNFRAPAREPKLPPGGPELGGLDQVYPDYVPGVSDPFGKDPDPLARNITALTLCPITGPCRPLLFPPLLGEHPPPDGVRPITLLHPDVRVSKLAFKPADSVYEPDAHLYTYYAAEFGAPKIVDPDDPHRGVDAELRSILDTFFPQPDSKIPESVGTPVQSNVPRLPVPPKRRPPPQRPRPVPLPSRPPPTRRPTQPQPQHLPPTPALPPPVTVFPPPTSEQPPKKIYFPPDDEMFQFPEIVTRRPGKPSKKPVFFPTDKTRDKTKFEEYLDLLGAPKVTPWVPKVARRRPDSSVSSFSGEPMRGPNPQQFFHFPQQQQEHRFRDVQFPSFSDSTREPLFHEFPTRRPEQDSSTRVRPISAEDFGGFFATSTPKPSTYVSLLSDINVNYQRPLPSLNPNSESIFKGGGNGGIPRISQLTPFESAWLQLQAATRHHHQHAAASQPYVVTPSQASLSPLTAAAAFPTTPFVAATTSPVIIAAALRATPPNQSYVRYLFQMGAAGRQPLVHYSRILGKRKR</sequence>
<feature type="signal peptide" evidence="2">
    <location>
        <begin position="1"/>
        <end position="27"/>
    </location>
</feature>
<feature type="region of interest" description="Disordered" evidence="1">
    <location>
        <begin position="405"/>
        <end position="486"/>
    </location>
</feature>
<evidence type="ECO:0000256" key="2">
    <source>
        <dbReference type="SAM" id="SignalP"/>
    </source>
</evidence>
<dbReference type="Proteomes" id="UP000678499">
    <property type="component" value="Unassembled WGS sequence"/>
</dbReference>
<dbReference type="OrthoDB" id="6363232at2759"/>
<reference evidence="3" key="1">
    <citation type="submission" date="2020-11" db="EMBL/GenBank/DDBJ databases">
        <authorList>
            <person name="Tran Van P."/>
        </authorList>
    </citation>
    <scope>NUCLEOTIDE SEQUENCE</scope>
</reference>
<evidence type="ECO:0000256" key="1">
    <source>
        <dbReference type="SAM" id="MobiDB-lite"/>
    </source>
</evidence>
<name>A0A7R9GHJ5_9CRUS</name>